<dbReference type="Pfam" id="PF03632">
    <property type="entry name" value="Glyco_hydro_65m"/>
    <property type="match status" value="1"/>
</dbReference>
<dbReference type="EC" id="2.4.1.230" evidence="3"/>
<keyword evidence="3" id="KW-0328">Glycosyltransferase</keyword>
<sequence length="523" mass="59051">MWIDWRDDRQAALDEWGSASLRQLERCTQQSYDQLLAASTENWQQWWQKRRITVNGGDAHDQRALDYALYHLRIMTPAHDERSSIAAKGLTGEGYKGHVFWDTEVFLLPFHLFSEPTIARSLLRYRWHNLPGAQEKARRNGWQGALFPWESARSGEEETPEFAAINIRTGLRQKVASAQAEHHLVADIAWAVVQYWQTTGDESFIAHEGMALLLETAKFWISRTVRVNDRLEIHDVIGPDEYTEHVNNNAFTSYMAYYNVQQALNIARQFGCSDDAFIHRAEMFLKELRLPEIQPDGVLPQDDSFMAKPAINLAKYKAAAGKQTILLDYSRAEVNEMQILKQADVVMLNYMLPEQFSAASCLANLQFYEPRTIHDSSLSKAIHGIVAARCGLLAQSYQFWREGTEIDLGADPHSCDDGIHAAATGAIWLGAIQGFAGASVRNGELHLNPALPEQWQQLSFPLFWQGCELQVTLDAQRIAIRTSAPVSLRLNGQLISVSEESVFCLGDFILPFNGTATTHQEGE</sequence>
<reference evidence="3 4" key="1">
    <citation type="submission" date="2018-06" db="EMBL/GenBank/DDBJ databases">
        <authorList>
            <consortium name="Pathogen Informatics"/>
            <person name="Doyle S."/>
        </authorList>
    </citation>
    <scope>NUCLEOTIDE SEQUENCE [LARGE SCALE GENOMIC DNA]</scope>
    <source>
        <strain evidence="3 4">NCTC8621</strain>
    </source>
</reference>
<dbReference type="AlphaFoldDB" id="A0A376PWJ9"/>
<dbReference type="SUPFAM" id="SSF48208">
    <property type="entry name" value="Six-hairpin glycosidases"/>
    <property type="match status" value="1"/>
</dbReference>
<dbReference type="Gene3D" id="1.50.10.10">
    <property type="match status" value="1"/>
</dbReference>
<dbReference type="Proteomes" id="UP000255093">
    <property type="component" value="Unassembled WGS sequence"/>
</dbReference>
<dbReference type="InterPro" id="IPR012341">
    <property type="entry name" value="6hp_glycosidase-like_sf"/>
</dbReference>
<organism evidence="3 4">
    <name type="scientific">Escherichia coli</name>
    <dbReference type="NCBI Taxonomy" id="562"/>
    <lineage>
        <taxon>Bacteria</taxon>
        <taxon>Pseudomonadati</taxon>
        <taxon>Pseudomonadota</taxon>
        <taxon>Gammaproteobacteria</taxon>
        <taxon>Enterobacterales</taxon>
        <taxon>Enterobacteriaceae</taxon>
        <taxon>Escherichia</taxon>
    </lineage>
</organism>
<dbReference type="InterPro" id="IPR005195">
    <property type="entry name" value="Glyco_hydro_65_M"/>
</dbReference>
<dbReference type="PANTHER" id="PTHR11051:SF8">
    <property type="entry name" value="PROTEIN-GLUCOSYLGALACTOSYLHYDROXYLYSINE GLUCOSIDASE"/>
    <property type="match status" value="1"/>
</dbReference>
<feature type="domain" description="Glycoside hydrolase family 65 C-terminal" evidence="2">
    <location>
        <begin position="440"/>
        <end position="496"/>
    </location>
</feature>
<evidence type="ECO:0000313" key="3">
    <source>
        <dbReference type="EMBL" id="STH82926.1"/>
    </source>
</evidence>
<dbReference type="EMBL" id="UGBW01000003">
    <property type="protein sequence ID" value="STH82926.1"/>
    <property type="molecule type" value="Genomic_DNA"/>
</dbReference>
<protein>
    <submittedName>
        <fullName evidence="3">Glycosyl hydrolase</fullName>
        <ecNumber evidence="3">2.4.1.230</ecNumber>
    </submittedName>
</protein>
<dbReference type="Gene3D" id="2.60.420.10">
    <property type="entry name" value="Maltose phosphorylase, domain 3"/>
    <property type="match status" value="1"/>
</dbReference>
<name>A0A376PWJ9_ECOLX</name>
<dbReference type="GO" id="GO:0004553">
    <property type="term" value="F:hydrolase activity, hydrolyzing O-glycosyl compounds"/>
    <property type="evidence" value="ECO:0007669"/>
    <property type="project" value="TreeGrafter"/>
</dbReference>
<proteinExistence type="predicted"/>
<dbReference type="GO" id="GO:0033831">
    <property type="term" value="F:kojibiose phosphorylase activity"/>
    <property type="evidence" value="ECO:0007669"/>
    <property type="project" value="UniProtKB-EC"/>
</dbReference>
<feature type="domain" description="Glycoside hydrolase family 65 central catalytic" evidence="1">
    <location>
        <begin position="66"/>
        <end position="428"/>
    </location>
</feature>
<keyword evidence="3" id="KW-0808">Transferase</keyword>
<keyword evidence="3" id="KW-0378">Hydrolase</keyword>
<dbReference type="GO" id="GO:0005975">
    <property type="term" value="P:carbohydrate metabolic process"/>
    <property type="evidence" value="ECO:0007669"/>
    <property type="project" value="InterPro"/>
</dbReference>
<dbReference type="InterPro" id="IPR005194">
    <property type="entry name" value="Glyco_hydro_65_C"/>
</dbReference>
<dbReference type="PANTHER" id="PTHR11051">
    <property type="entry name" value="GLYCOSYL HYDROLASE-RELATED"/>
    <property type="match status" value="1"/>
</dbReference>
<evidence type="ECO:0000259" key="1">
    <source>
        <dbReference type="Pfam" id="PF03632"/>
    </source>
</evidence>
<dbReference type="Pfam" id="PF03633">
    <property type="entry name" value="Glyco_hydro_65C"/>
    <property type="match status" value="1"/>
</dbReference>
<evidence type="ECO:0000259" key="2">
    <source>
        <dbReference type="Pfam" id="PF03633"/>
    </source>
</evidence>
<dbReference type="InterPro" id="IPR008928">
    <property type="entry name" value="6-hairpin_glycosidase_sf"/>
</dbReference>
<gene>
    <name evidence="3" type="primary">kojP_1</name>
    <name evidence="3" type="ORF">NCTC8621_02934</name>
</gene>
<accession>A0A376PWJ9</accession>
<evidence type="ECO:0000313" key="4">
    <source>
        <dbReference type="Proteomes" id="UP000255093"/>
    </source>
</evidence>